<organism evidence="3 4">
    <name type="scientific">Ascaris lumbricoides</name>
    <name type="common">Giant roundworm</name>
    <dbReference type="NCBI Taxonomy" id="6252"/>
    <lineage>
        <taxon>Eukaryota</taxon>
        <taxon>Metazoa</taxon>
        <taxon>Ecdysozoa</taxon>
        <taxon>Nematoda</taxon>
        <taxon>Chromadorea</taxon>
        <taxon>Rhabditida</taxon>
        <taxon>Spirurina</taxon>
        <taxon>Ascaridomorpha</taxon>
        <taxon>Ascaridoidea</taxon>
        <taxon>Ascarididae</taxon>
        <taxon>Ascaris</taxon>
    </lineage>
</organism>
<protein>
    <submittedName>
        <fullName evidence="4">Secreted protein</fullName>
    </submittedName>
</protein>
<feature type="chain" id="PRO_5005656790" evidence="2">
    <location>
        <begin position="21"/>
        <end position="120"/>
    </location>
</feature>
<evidence type="ECO:0000313" key="3">
    <source>
        <dbReference type="Proteomes" id="UP000036681"/>
    </source>
</evidence>
<feature type="signal peptide" evidence="2">
    <location>
        <begin position="1"/>
        <end position="20"/>
    </location>
</feature>
<accession>A0A0M3I1Q9</accession>
<evidence type="ECO:0000313" key="4">
    <source>
        <dbReference type="WBParaSite" id="ALUE_0001026901-mRNA-1"/>
    </source>
</evidence>
<keyword evidence="3" id="KW-1185">Reference proteome</keyword>
<evidence type="ECO:0000256" key="1">
    <source>
        <dbReference type="SAM" id="MobiDB-lite"/>
    </source>
</evidence>
<proteinExistence type="predicted"/>
<dbReference type="WBParaSite" id="ALUE_0001026901-mRNA-1">
    <property type="protein sequence ID" value="ALUE_0001026901-mRNA-1"/>
    <property type="gene ID" value="ALUE_0001026901"/>
</dbReference>
<evidence type="ECO:0000256" key="2">
    <source>
        <dbReference type="SAM" id="SignalP"/>
    </source>
</evidence>
<name>A0A0M3I1Q9_ASCLU</name>
<feature type="region of interest" description="Disordered" evidence="1">
    <location>
        <begin position="59"/>
        <end position="93"/>
    </location>
</feature>
<dbReference type="AlphaFoldDB" id="A0A0M3I1Q9"/>
<sequence length="120" mass="13583">MWSFVLVVLLECGSSSKVSASRIVVQLRLRWNPEIQVFLCSIRFSKAVVIQIFTSLPDGNRGTGTDEEYQNPGSGKYRNLGVDGGKKYQHPGTGADKKYWRSYQQYGKKYRHLDVGSGKY</sequence>
<reference evidence="4" key="1">
    <citation type="submission" date="2017-02" db="UniProtKB">
        <authorList>
            <consortium name="WormBaseParasite"/>
        </authorList>
    </citation>
    <scope>IDENTIFICATION</scope>
</reference>
<keyword evidence="2" id="KW-0732">Signal</keyword>
<dbReference type="Proteomes" id="UP000036681">
    <property type="component" value="Unplaced"/>
</dbReference>